<dbReference type="Gene3D" id="3.40.50.720">
    <property type="entry name" value="NAD(P)-binding Rossmann-like Domain"/>
    <property type="match status" value="1"/>
</dbReference>
<dbReference type="eggNOG" id="COG0702">
    <property type="taxonomic scope" value="Bacteria"/>
</dbReference>
<dbReference type="STRING" id="1123308.GCA_000380085_00933"/>
<evidence type="ECO:0000313" key="2">
    <source>
        <dbReference type="EMBL" id="SNU87130.1"/>
    </source>
</evidence>
<keyword evidence="3" id="KW-1185">Reference proteome</keyword>
<dbReference type="InterPro" id="IPR016040">
    <property type="entry name" value="NAD(P)-bd_dom"/>
</dbReference>
<dbReference type="AlphaFoldDB" id="A0A239SP07"/>
<proteinExistence type="predicted"/>
<evidence type="ECO:0000259" key="1">
    <source>
        <dbReference type="Pfam" id="PF13460"/>
    </source>
</evidence>
<dbReference type="SUPFAM" id="SSF51735">
    <property type="entry name" value="NAD(P)-binding Rossmann-fold domains"/>
    <property type="match status" value="1"/>
</dbReference>
<organism evidence="2 3">
    <name type="scientific">Streptococcus merionis</name>
    <dbReference type="NCBI Taxonomy" id="400065"/>
    <lineage>
        <taxon>Bacteria</taxon>
        <taxon>Bacillati</taxon>
        <taxon>Bacillota</taxon>
        <taxon>Bacilli</taxon>
        <taxon>Lactobacillales</taxon>
        <taxon>Streptococcaceae</taxon>
        <taxon>Streptococcus</taxon>
    </lineage>
</organism>
<dbReference type="InterPro" id="IPR036291">
    <property type="entry name" value="NAD(P)-bd_dom_sf"/>
</dbReference>
<dbReference type="RefSeq" id="WP_018373506.1">
    <property type="nucleotide sequence ID" value="NZ_LT906439.1"/>
</dbReference>
<evidence type="ECO:0000313" key="3">
    <source>
        <dbReference type="Proteomes" id="UP000215185"/>
    </source>
</evidence>
<dbReference type="EMBL" id="LT906439">
    <property type="protein sequence ID" value="SNU87130.1"/>
    <property type="molecule type" value="Genomic_DNA"/>
</dbReference>
<dbReference type="PANTHER" id="PTHR15020:SF50">
    <property type="entry name" value="UPF0659 PROTEIN YMR090W"/>
    <property type="match status" value="1"/>
</dbReference>
<reference evidence="2 3" key="1">
    <citation type="submission" date="2017-06" db="EMBL/GenBank/DDBJ databases">
        <authorList>
            <consortium name="Pathogen Informatics"/>
        </authorList>
    </citation>
    <scope>NUCLEOTIDE SEQUENCE [LARGE SCALE GENOMIC DNA]</scope>
    <source>
        <strain evidence="2 3">NCTC13788</strain>
    </source>
</reference>
<dbReference type="Pfam" id="PF13460">
    <property type="entry name" value="NAD_binding_10"/>
    <property type="match status" value="1"/>
</dbReference>
<protein>
    <submittedName>
        <fullName evidence="2">NmrA-like dehydrogenase/reductase</fullName>
    </submittedName>
</protein>
<name>A0A239SP07_9STRE</name>
<dbReference type="KEGG" id="smen:SAMEA4412692_0522"/>
<gene>
    <name evidence="2" type="ORF">SAMEA4412692_00522</name>
</gene>
<dbReference type="OrthoDB" id="9803892at2"/>
<dbReference type="PANTHER" id="PTHR15020">
    <property type="entry name" value="FLAVIN REDUCTASE-RELATED"/>
    <property type="match status" value="1"/>
</dbReference>
<accession>A0A239SP07</accession>
<sequence length="192" mass="20880">MTKVTIIGATGSLGRAVTETLLAETDVRLTLFSRTAHRLPVHDRATIIAGSTADSDQLEAAVAGADLVFVALSGNLPQMTEQVIAAMKSTGTNRLVFISSYGIYGEIDGRPAFDNILQPYRKAADLVEQSDLDYTVLRPGWFDNGLDTNYQLIPKGETIYGHDISRKSIADLVKRIALDPTLFVKENLGIVR</sequence>
<feature type="domain" description="NAD(P)-binding" evidence="1">
    <location>
        <begin position="8"/>
        <end position="180"/>
    </location>
</feature>
<dbReference type="Proteomes" id="UP000215185">
    <property type="component" value="Chromosome 1"/>
</dbReference>